<evidence type="ECO:0000256" key="4">
    <source>
        <dbReference type="ARBA" id="ARBA00022840"/>
    </source>
</evidence>
<comment type="cofactor">
    <cofactor evidence="8">
        <name>Zn(2+)</name>
        <dbReference type="ChEBI" id="CHEBI:29105"/>
    </cofactor>
    <text evidence="8">Binds 1 zinc ion.</text>
</comment>
<evidence type="ECO:0000256" key="7">
    <source>
        <dbReference type="ARBA" id="ARBA00023163"/>
    </source>
</evidence>
<organism evidence="11 12">
    <name type="scientific">Candidatus Muproteobacteria bacterium RBG_16_64_10</name>
    <dbReference type="NCBI Taxonomy" id="1817757"/>
    <lineage>
        <taxon>Bacteria</taxon>
        <taxon>Pseudomonadati</taxon>
        <taxon>Pseudomonadota</taxon>
        <taxon>Candidatus Muproteobacteria</taxon>
    </lineage>
</organism>
<dbReference type="NCBIfam" id="TIGR00244">
    <property type="entry name" value="transcriptional regulator NrdR"/>
    <property type="match status" value="1"/>
</dbReference>
<feature type="region of interest" description="Disordered" evidence="9">
    <location>
        <begin position="143"/>
        <end position="184"/>
    </location>
</feature>
<dbReference type="GO" id="GO:0005524">
    <property type="term" value="F:ATP binding"/>
    <property type="evidence" value="ECO:0007669"/>
    <property type="project" value="UniProtKB-UniRule"/>
</dbReference>
<dbReference type="EMBL" id="MFSR01000093">
    <property type="protein sequence ID" value="OGI37368.1"/>
    <property type="molecule type" value="Genomic_DNA"/>
</dbReference>
<evidence type="ECO:0000256" key="1">
    <source>
        <dbReference type="ARBA" id="ARBA00022491"/>
    </source>
</evidence>
<feature type="zinc finger region" evidence="8">
    <location>
        <begin position="3"/>
        <end position="34"/>
    </location>
</feature>
<keyword evidence="6 8" id="KW-0238">DNA-binding</keyword>
<comment type="function">
    <text evidence="8">Negatively regulates transcription of bacterial ribonucleotide reductase nrd genes and operons by binding to NrdR-boxes.</text>
</comment>
<evidence type="ECO:0000259" key="10">
    <source>
        <dbReference type="PROSITE" id="PS51161"/>
    </source>
</evidence>
<dbReference type="AlphaFoldDB" id="A0A1F6SWS8"/>
<keyword evidence="5 8" id="KW-0805">Transcription regulation</keyword>
<dbReference type="InterPro" id="IPR055173">
    <property type="entry name" value="NrdR-like_N"/>
</dbReference>
<reference evidence="11 12" key="1">
    <citation type="journal article" date="2016" name="Nat. Commun.">
        <title>Thousands of microbial genomes shed light on interconnected biogeochemical processes in an aquifer system.</title>
        <authorList>
            <person name="Anantharaman K."/>
            <person name="Brown C.T."/>
            <person name="Hug L.A."/>
            <person name="Sharon I."/>
            <person name="Castelle C.J."/>
            <person name="Probst A.J."/>
            <person name="Thomas B.C."/>
            <person name="Singh A."/>
            <person name="Wilkins M.J."/>
            <person name="Karaoz U."/>
            <person name="Brodie E.L."/>
            <person name="Williams K.H."/>
            <person name="Hubbard S.S."/>
            <person name="Banfield J.F."/>
        </authorList>
    </citation>
    <scope>NUCLEOTIDE SEQUENCE [LARGE SCALE GENOMIC DNA]</scope>
</reference>
<evidence type="ECO:0000256" key="8">
    <source>
        <dbReference type="HAMAP-Rule" id="MF_00440"/>
    </source>
</evidence>
<evidence type="ECO:0000313" key="12">
    <source>
        <dbReference type="Proteomes" id="UP000179334"/>
    </source>
</evidence>
<keyword evidence="8" id="KW-0862">Zinc</keyword>
<evidence type="ECO:0000256" key="3">
    <source>
        <dbReference type="ARBA" id="ARBA00022771"/>
    </source>
</evidence>
<sequence length="184" mass="20963">MRCPFCSADETRVIDSRLSEDGDTVRRRRECEVCSERFTTFERAELKLPQVIKSDGRREPFNEDKLRSGMTRALEKRPVDAEAVEKAVGRIRHKLIASGEQEIPSRQLGEWVMDELKELDPVAYVRFASVYRSFQDLNAFSETVRSLQSEPSSDLKRKQLKLLPDAEGSDTGDRPGGKKTGRKA</sequence>
<comment type="similarity">
    <text evidence="8">Belongs to the NrdR family.</text>
</comment>
<dbReference type="InterPro" id="IPR005144">
    <property type="entry name" value="ATP-cone_dom"/>
</dbReference>
<dbReference type="HAMAP" id="MF_00440">
    <property type="entry name" value="NrdR"/>
    <property type="match status" value="1"/>
</dbReference>
<keyword evidence="7 8" id="KW-0804">Transcription</keyword>
<evidence type="ECO:0000256" key="2">
    <source>
        <dbReference type="ARBA" id="ARBA00022741"/>
    </source>
</evidence>
<keyword evidence="3 8" id="KW-0863">Zinc-finger</keyword>
<dbReference type="Pfam" id="PF22811">
    <property type="entry name" value="Zn_ribbon_NrdR"/>
    <property type="match status" value="1"/>
</dbReference>
<feature type="compositionally biased region" description="Polar residues" evidence="9">
    <location>
        <begin position="143"/>
        <end position="152"/>
    </location>
</feature>
<protein>
    <recommendedName>
        <fullName evidence="8">Transcriptional repressor NrdR</fullName>
    </recommendedName>
</protein>
<keyword evidence="8" id="KW-0479">Metal-binding</keyword>
<gene>
    <name evidence="8" type="primary">nrdR</name>
    <name evidence="11" type="ORF">A2V91_04350</name>
</gene>
<proteinExistence type="inferred from homology"/>
<comment type="caution">
    <text evidence="11">The sequence shown here is derived from an EMBL/GenBank/DDBJ whole genome shotgun (WGS) entry which is preliminary data.</text>
</comment>
<evidence type="ECO:0000256" key="5">
    <source>
        <dbReference type="ARBA" id="ARBA00023015"/>
    </source>
</evidence>
<evidence type="ECO:0000256" key="6">
    <source>
        <dbReference type="ARBA" id="ARBA00023125"/>
    </source>
</evidence>
<keyword evidence="2 8" id="KW-0547">Nucleotide-binding</keyword>
<dbReference type="PANTHER" id="PTHR30455">
    <property type="entry name" value="TRANSCRIPTIONAL REPRESSOR NRDR"/>
    <property type="match status" value="1"/>
</dbReference>
<dbReference type="Proteomes" id="UP000179334">
    <property type="component" value="Unassembled WGS sequence"/>
</dbReference>
<dbReference type="GO" id="GO:0008270">
    <property type="term" value="F:zinc ion binding"/>
    <property type="evidence" value="ECO:0007669"/>
    <property type="project" value="UniProtKB-UniRule"/>
</dbReference>
<accession>A0A1F6SWS8</accession>
<evidence type="ECO:0000256" key="9">
    <source>
        <dbReference type="SAM" id="MobiDB-lite"/>
    </source>
</evidence>
<dbReference type="PANTHER" id="PTHR30455:SF2">
    <property type="entry name" value="TRANSCRIPTIONAL REPRESSOR NRDR"/>
    <property type="match status" value="1"/>
</dbReference>
<dbReference type="InterPro" id="IPR003796">
    <property type="entry name" value="RNR_NrdR-like"/>
</dbReference>
<dbReference type="GO" id="GO:0045892">
    <property type="term" value="P:negative regulation of DNA-templated transcription"/>
    <property type="evidence" value="ECO:0007669"/>
    <property type="project" value="UniProtKB-UniRule"/>
</dbReference>
<name>A0A1F6SWS8_9PROT</name>
<dbReference type="Pfam" id="PF03477">
    <property type="entry name" value="ATP-cone"/>
    <property type="match status" value="1"/>
</dbReference>
<keyword evidence="4 8" id="KW-0067">ATP-binding</keyword>
<evidence type="ECO:0000313" key="11">
    <source>
        <dbReference type="EMBL" id="OGI37368.1"/>
    </source>
</evidence>
<keyword evidence="1 8" id="KW-0678">Repressor</keyword>
<dbReference type="PROSITE" id="PS51161">
    <property type="entry name" value="ATP_CONE"/>
    <property type="match status" value="1"/>
</dbReference>
<dbReference type="GO" id="GO:0003677">
    <property type="term" value="F:DNA binding"/>
    <property type="evidence" value="ECO:0007669"/>
    <property type="project" value="UniProtKB-KW"/>
</dbReference>
<feature type="domain" description="ATP-cone" evidence="10">
    <location>
        <begin position="49"/>
        <end position="139"/>
    </location>
</feature>